<evidence type="ECO:0000313" key="2">
    <source>
        <dbReference type="EMBL" id="VDM66059.1"/>
    </source>
</evidence>
<dbReference type="OrthoDB" id="5824386at2759"/>
<proteinExistence type="predicted"/>
<sequence length="135" mass="14311">MKLIAHHIPGHPVNGKGPPPVEQLKKLQLKFAPADASAPPVHPRLAQMSAGDLLSPGKLVSPMPQGSSRPTPSPHNVRTPLQPEGTDVGGMNHYTTKPTVSLSLPLEVYCAPSTTYIPYRVTSPNDTSGKKLPTS</sequence>
<reference evidence="2 3" key="1">
    <citation type="submission" date="2018-11" db="EMBL/GenBank/DDBJ databases">
        <authorList>
            <consortium name="Pathogen Informatics"/>
        </authorList>
    </citation>
    <scope>NUCLEOTIDE SEQUENCE [LARGE SCALE GENOMIC DNA]</scope>
</reference>
<organism evidence="2 3">
    <name type="scientific">Strongylus vulgaris</name>
    <name type="common">Blood worm</name>
    <dbReference type="NCBI Taxonomy" id="40348"/>
    <lineage>
        <taxon>Eukaryota</taxon>
        <taxon>Metazoa</taxon>
        <taxon>Ecdysozoa</taxon>
        <taxon>Nematoda</taxon>
        <taxon>Chromadorea</taxon>
        <taxon>Rhabditida</taxon>
        <taxon>Rhabditina</taxon>
        <taxon>Rhabditomorpha</taxon>
        <taxon>Strongyloidea</taxon>
        <taxon>Strongylidae</taxon>
        <taxon>Strongylus</taxon>
    </lineage>
</organism>
<feature type="compositionally biased region" description="Polar residues" evidence="1">
    <location>
        <begin position="64"/>
        <end position="76"/>
    </location>
</feature>
<feature type="region of interest" description="Disordered" evidence="1">
    <location>
        <begin position="1"/>
        <end position="20"/>
    </location>
</feature>
<evidence type="ECO:0000256" key="1">
    <source>
        <dbReference type="SAM" id="MobiDB-lite"/>
    </source>
</evidence>
<dbReference type="EMBL" id="UYYB01001973">
    <property type="protein sequence ID" value="VDM66059.1"/>
    <property type="molecule type" value="Genomic_DNA"/>
</dbReference>
<protein>
    <submittedName>
        <fullName evidence="2">Uncharacterized protein</fullName>
    </submittedName>
</protein>
<evidence type="ECO:0000313" key="3">
    <source>
        <dbReference type="Proteomes" id="UP000270094"/>
    </source>
</evidence>
<dbReference type="Proteomes" id="UP000270094">
    <property type="component" value="Unassembled WGS sequence"/>
</dbReference>
<gene>
    <name evidence="2" type="ORF">SVUK_LOCUS1057</name>
</gene>
<dbReference type="AlphaFoldDB" id="A0A3P7IH25"/>
<feature type="region of interest" description="Disordered" evidence="1">
    <location>
        <begin position="33"/>
        <end position="94"/>
    </location>
</feature>
<keyword evidence="3" id="KW-1185">Reference proteome</keyword>
<name>A0A3P7IH25_STRVU</name>
<accession>A0A3P7IH25</accession>